<evidence type="ECO:0000256" key="2">
    <source>
        <dbReference type="ARBA" id="ARBA00022741"/>
    </source>
</evidence>
<evidence type="ECO:0000256" key="3">
    <source>
        <dbReference type="ARBA" id="ARBA00023134"/>
    </source>
</evidence>
<dbReference type="EMBL" id="CAJJDM010000087">
    <property type="protein sequence ID" value="CAD8089842.1"/>
    <property type="molecule type" value="Genomic_DNA"/>
</dbReference>
<comment type="caution">
    <text evidence="6">The sequence shown here is derived from an EMBL/GenBank/DDBJ whole genome shotgun (WGS) entry which is preliminary data.</text>
</comment>
<accession>A0A8S1NCH4</accession>
<keyword evidence="5" id="KW-0460">Magnesium</keyword>
<dbReference type="InterPro" id="IPR005225">
    <property type="entry name" value="Small_GTP-bd"/>
</dbReference>
<dbReference type="GO" id="GO:0003924">
    <property type="term" value="F:GTPase activity"/>
    <property type="evidence" value="ECO:0007669"/>
    <property type="project" value="InterPro"/>
</dbReference>
<evidence type="ECO:0008006" key="8">
    <source>
        <dbReference type="Google" id="ProtNLM"/>
    </source>
</evidence>
<name>A0A8S1NCH4_PARPR</name>
<dbReference type="CDD" id="cd00878">
    <property type="entry name" value="Arf_Arl"/>
    <property type="match status" value="1"/>
</dbReference>
<evidence type="ECO:0000313" key="6">
    <source>
        <dbReference type="EMBL" id="CAD8089842.1"/>
    </source>
</evidence>
<dbReference type="SMART" id="SM00178">
    <property type="entry name" value="SAR"/>
    <property type="match status" value="1"/>
</dbReference>
<feature type="binding site" evidence="4">
    <location>
        <begin position="20"/>
        <end position="27"/>
    </location>
    <ligand>
        <name>GTP</name>
        <dbReference type="ChEBI" id="CHEBI:37565"/>
    </ligand>
</feature>
<feature type="binding site" evidence="5">
    <location>
        <position position="44"/>
    </location>
    <ligand>
        <name>Mg(2+)</name>
        <dbReference type="ChEBI" id="CHEBI:18420"/>
    </ligand>
</feature>
<dbReference type="PANTHER" id="PTHR11711">
    <property type="entry name" value="ADP RIBOSYLATION FACTOR-RELATED"/>
    <property type="match status" value="1"/>
</dbReference>
<evidence type="ECO:0000256" key="4">
    <source>
        <dbReference type="PIRSR" id="PIRSR606689-1"/>
    </source>
</evidence>
<gene>
    <name evidence="6" type="ORF">PPRIM_AZ9-3.1.T0840157</name>
</gene>
<dbReference type="FunFam" id="3.40.50.300:FF:001166">
    <property type="entry name" value="ADP-ribosylation factor D"/>
    <property type="match status" value="1"/>
</dbReference>
<dbReference type="InterPro" id="IPR006689">
    <property type="entry name" value="Small_GTPase_ARF/SAR"/>
</dbReference>
<comment type="similarity">
    <text evidence="1">Belongs to the small GTPase superfamily. Arf family.</text>
</comment>
<dbReference type="SMART" id="SM00177">
    <property type="entry name" value="ARF"/>
    <property type="match status" value="1"/>
</dbReference>
<dbReference type="GO" id="GO:0005525">
    <property type="term" value="F:GTP binding"/>
    <property type="evidence" value="ECO:0007669"/>
    <property type="project" value="UniProtKB-KW"/>
</dbReference>
<sequence>MGNPFSQFTSSQKPVYIMIGMDAAGKTTILYKLKLGKIENLIPTIGLNLETMQSKNFDIISWDVGGADKQRILCKPYLKNSKGIIYTFDCSDKERKAEAIFELHQMLLDPLLFGQPLLIYSNKQDLIKMNSEQLAVELKIEKFSKNWHIQPCCAITGEGLLEGLKWIEEQLKLK</sequence>
<dbReference type="InterPro" id="IPR024156">
    <property type="entry name" value="Small_GTPase_ARF"/>
</dbReference>
<protein>
    <recommendedName>
        <fullName evidence="8">ADP-ribosylation factor</fullName>
    </recommendedName>
</protein>
<dbReference type="Proteomes" id="UP000688137">
    <property type="component" value="Unassembled WGS sequence"/>
</dbReference>
<dbReference type="AlphaFoldDB" id="A0A8S1NCH4"/>
<feature type="binding site" evidence="4">
    <location>
        <position position="66"/>
    </location>
    <ligand>
        <name>GTP</name>
        <dbReference type="ChEBI" id="CHEBI:37565"/>
    </ligand>
</feature>
<keyword evidence="5" id="KW-0479">Metal-binding</keyword>
<dbReference type="GO" id="GO:0046872">
    <property type="term" value="F:metal ion binding"/>
    <property type="evidence" value="ECO:0007669"/>
    <property type="project" value="UniProtKB-KW"/>
</dbReference>
<proteinExistence type="inferred from homology"/>
<evidence type="ECO:0000256" key="5">
    <source>
        <dbReference type="PIRSR" id="PIRSR606689-2"/>
    </source>
</evidence>
<reference evidence="6" key="1">
    <citation type="submission" date="2021-01" db="EMBL/GenBank/DDBJ databases">
        <authorList>
            <consortium name="Genoscope - CEA"/>
            <person name="William W."/>
        </authorList>
    </citation>
    <scope>NUCLEOTIDE SEQUENCE</scope>
</reference>
<dbReference type="Pfam" id="PF00025">
    <property type="entry name" value="Arf"/>
    <property type="match status" value="1"/>
</dbReference>
<evidence type="ECO:0000256" key="1">
    <source>
        <dbReference type="ARBA" id="ARBA00010290"/>
    </source>
</evidence>
<keyword evidence="3 4" id="KW-0342">GTP-binding</keyword>
<keyword evidence="7" id="KW-1185">Reference proteome</keyword>
<feature type="binding site" evidence="5">
    <location>
        <position position="27"/>
    </location>
    <ligand>
        <name>Mg(2+)</name>
        <dbReference type="ChEBI" id="CHEBI:18420"/>
    </ligand>
</feature>
<evidence type="ECO:0000313" key="7">
    <source>
        <dbReference type="Proteomes" id="UP000688137"/>
    </source>
</evidence>
<organism evidence="6 7">
    <name type="scientific">Paramecium primaurelia</name>
    <dbReference type="NCBI Taxonomy" id="5886"/>
    <lineage>
        <taxon>Eukaryota</taxon>
        <taxon>Sar</taxon>
        <taxon>Alveolata</taxon>
        <taxon>Ciliophora</taxon>
        <taxon>Intramacronucleata</taxon>
        <taxon>Oligohymenophorea</taxon>
        <taxon>Peniculida</taxon>
        <taxon>Parameciidae</taxon>
        <taxon>Paramecium</taxon>
    </lineage>
</organism>
<keyword evidence="2 4" id="KW-0547">Nucleotide-binding</keyword>
<dbReference type="NCBIfam" id="TIGR00231">
    <property type="entry name" value="small_GTP"/>
    <property type="match status" value="1"/>
</dbReference>
<dbReference type="PROSITE" id="PS51417">
    <property type="entry name" value="ARF"/>
    <property type="match status" value="1"/>
</dbReference>
<feature type="binding site" evidence="4">
    <location>
        <begin position="122"/>
        <end position="125"/>
    </location>
    <ligand>
        <name>GTP</name>
        <dbReference type="ChEBI" id="CHEBI:37565"/>
    </ligand>
</feature>
<dbReference type="OMA" id="IRILWIN"/>